<sequence>MSSNGETWIDYNVATDKFHFNADMNQDVRDHLSAANGKFAAEFVSFPDNTEHAYFRLTEKQAAVPNFNSDITGVLFGQGTTNIILFKGGFDAAFDETYITSTDHPLYKACPSRSSQPGWCIERGSSLCFYDSQFFFLKFAKQGERTVHTRWNLPIIVAEKLAELKRLAEAPEEKLAIMQQDQVWRDVARTRRMGEAQATSMVNNMVLQHSMTFSSAPRTVRLVTSLPTSLEDR</sequence>
<name>A0AAD7DR50_MYCRO</name>
<dbReference type="EMBL" id="JARKIE010000028">
    <property type="protein sequence ID" value="KAJ7697818.1"/>
    <property type="molecule type" value="Genomic_DNA"/>
</dbReference>
<protein>
    <submittedName>
        <fullName evidence="1">Uncharacterized protein</fullName>
    </submittedName>
</protein>
<evidence type="ECO:0000313" key="1">
    <source>
        <dbReference type="EMBL" id="KAJ7697818.1"/>
    </source>
</evidence>
<dbReference type="AlphaFoldDB" id="A0AAD7DR50"/>
<keyword evidence="2" id="KW-1185">Reference proteome</keyword>
<reference evidence="1" key="1">
    <citation type="submission" date="2023-03" db="EMBL/GenBank/DDBJ databases">
        <title>Massive genome expansion in bonnet fungi (Mycena s.s.) driven by repeated elements and novel gene families across ecological guilds.</title>
        <authorList>
            <consortium name="Lawrence Berkeley National Laboratory"/>
            <person name="Harder C.B."/>
            <person name="Miyauchi S."/>
            <person name="Viragh M."/>
            <person name="Kuo A."/>
            <person name="Thoen E."/>
            <person name="Andreopoulos B."/>
            <person name="Lu D."/>
            <person name="Skrede I."/>
            <person name="Drula E."/>
            <person name="Henrissat B."/>
            <person name="Morin E."/>
            <person name="Kohler A."/>
            <person name="Barry K."/>
            <person name="LaButti K."/>
            <person name="Morin E."/>
            <person name="Salamov A."/>
            <person name="Lipzen A."/>
            <person name="Mereny Z."/>
            <person name="Hegedus B."/>
            <person name="Baldrian P."/>
            <person name="Stursova M."/>
            <person name="Weitz H."/>
            <person name="Taylor A."/>
            <person name="Grigoriev I.V."/>
            <person name="Nagy L.G."/>
            <person name="Martin F."/>
            <person name="Kauserud H."/>
        </authorList>
    </citation>
    <scope>NUCLEOTIDE SEQUENCE</scope>
    <source>
        <strain evidence="1">CBHHK067</strain>
    </source>
</reference>
<proteinExistence type="predicted"/>
<evidence type="ECO:0000313" key="2">
    <source>
        <dbReference type="Proteomes" id="UP001221757"/>
    </source>
</evidence>
<comment type="caution">
    <text evidence="1">The sequence shown here is derived from an EMBL/GenBank/DDBJ whole genome shotgun (WGS) entry which is preliminary data.</text>
</comment>
<accession>A0AAD7DR50</accession>
<gene>
    <name evidence="1" type="ORF">B0H17DRAFT_1197153</name>
</gene>
<dbReference type="Proteomes" id="UP001221757">
    <property type="component" value="Unassembled WGS sequence"/>
</dbReference>
<organism evidence="1 2">
    <name type="scientific">Mycena rosella</name>
    <name type="common">Pink bonnet</name>
    <name type="synonym">Agaricus rosellus</name>
    <dbReference type="NCBI Taxonomy" id="1033263"/>
    <lineage>
        <taxon>Eukaryota</taxon>
        <taxon>Fungi</taxon>
        <taxon>Dikarya</taxon>
        <taxon>Basidiomycota</taxon>
        <taxon>Agaricomycotina</taxon>
        <taxon>Agaricomycetes</taxon>
        <taxon>Agaricomycetidae</taxon>
        <taxon>Agaricales</taxon>
        <taxon>Marasmiineae</taxon>
        <taxon>Mycenaceae</taxon>
        <taxon>Mycena</taxon>
    </lineage>
</organism>